<dbReference type="EMBL" id="CADCVB010000106">
    <property type="protein sequence ID" value="CAA9429815.1"/>
    <property type="molecule type" value="Genomic_DNA"/>
</dbReference>
<protein>
    <submittedName>
        <fullName evidence="2">UPF0317 protein YcsI</fullName>
    </submittedName>
</protein>
<reference evidence="2" key="1">
    <citation type="submission" date="2020-02" db="EMBL/GenBank/DDBJ databases">
        <authorList>
            <person name="Meier V. D."/>
        </authorList>
    </citation>
    <scope>NUCLEOTIDE SEQUENCE</scope>
    <source>
        <strain evidence="2">AVDCRST_MAG78</strain>
    </source>
</reference>
<sequence>GAEAGHARHGRSGGARAHPRRGVRGAYRRARERVRPGKPRGAAGGVRVRLLEVLREEPEAVSGPGGHGSGFARAGDHGARRGPQDRRPEVSGLRARGDGGGARGNLAPLAGRPGGVPDRVQLHVRSGAHRRGLAHRARRAGPERPDVRYGQGVRPVRTLLGAYGREHAAVQGGGDTAGGEGVGALPGDARRPLARRGPGGFGDQGPKRAGVRRAGRDRGGSATRVLGLRRNAPGRRDEGQAAARDHAQPWPHVYHRPSTLGVRGL</sequence>
<feature type="compositionally biased region" description="Basic and acidic residues" evidence="1">
    <location>
        <begin position="49"/>
        <end position="58"/>
    </location>
</feature>
<accession>A0A6J4Q3S0</accession>
<gene>
    <name evidence="2" type="ORF">AVDCRST_MAG78-1610</name>
</gene>
<proteinExistence type="predicted"/>
<feature type="non-terminal residue" evidence="2">
    <location>
        <position position="265"/>
    </location>
</feature>
<feature type="region of interest" description="Disordered" evidence="1">
    <location>
        <begin position="1"/>
        <end position="149"/>
    </location>
</feature>
<feature type="compositionally biased region" description="Basic and acidic residues" evidence="1">
    <location>
        <begin position="74"/>
        <end position="89"/>
    </location>
</feature>
<evidence type="ECO:0000313" key="2">
    <source>
        <dbReference type="EMBL" id="CAA9429815.1"/>
    </source>
</evidence>
<feature type="compositionally biased region" description="Basic residues" evidence="1">
    <location>
        <begin position="126"/>
        <end position="139"/>
    </location>
</feature>
<dbReference type="AlphaFoldDB" id="A0A6J4Q3S0"/>
<feature type="region of interest" description="Disordered" evidence="1">
    <location>
        <begin position="170"/>
        <end position="265"/>
    </location>
</feature>
<feature type="compositionally biased region" description="Gly residues" evidence="1">
    <location>
        <begin position="171"/>
        <end position="184"/>
    </location>
</feature>
<evidence type="ECO:0000256" key="1">
    <source>
        <dbReference type="SAM" id="MobiDB-lite"/>
    </source>
</evidence>
<feature type="compositionally biased region" description="Basic and acidic residues" evidence="1">
    <location>
        <begin position="234"/>
        <end position="247"/>
    </location>
</feature>
<feature type="compositionally biased region" description="Basic residues" evidence="1">
    <location>
        <begin position="7"/>
        <end position="38"/>
    </location>
</feature>
<name>A0A6J4Q3S0_9ACTN</name>
<feature type="non-terminal residue" evidence="2">
    <location>
        <position position="1"/>
    </location>
</feature>
<organism evidence="2">
    <name type="scientific">uncultured Rubrobacteraceae bacterium</name>
    <dbReference type="NCBI Taxonomy" id="349277"/>
    <lineage>
        <taxon>Bacteria</taxon>
        <taxon>Bacillati</taxon>
        <taxon>Actinomycetota</taxon>
        <taxon>Rubrobacteria</taxon>
        <taxon>Rubrobacterales</taxon>
        <taxon>Rubrobacteraceae</taxon>
        <taxon>environmental samples</taxon>
    </lineage>
</organism>